<accession>A0A0F9H8N3</accession>
<dbReference type="AlphaFoldDB" id="A0A0F9H8N3"/>
<gene>
    <name evidence="1" type="ORF">LCGC14_2029010</name>
</gene>
<name>A0A0F9H8N3_9ZZZZ</name>
<dbReference type="EMBL" id="LAZR01023582">
    <property type="protein sequence ID" value="KKL78020.1"/>
    <property type="molecule type" value="Genomic_DNA"/>
</dbReference>
<comment type="caution">
    <text evidence="1">The sequence shown here is derived from an EMBL/GenBank/DDBJ whole genome shotgun (WGS) entry which is preliminary data.</text>
</comment>
<sequence length="227" mass="26263">MSNTPNLKIYEPDTASEPLLVIPGRLVDEMKNTSEAHRKRIEEYADNAFKDHVLECKVDDDVAQVWYCGRPGGSSVYHFYVAFIPHAVVVYGDIGDMLIRPGWNRGLGWLRGALHDGKDKYFNYMLGKVPGKHARMEFRSGDVIESLVECVKDDESFIEETQNILDDWAEQIVFTSEGLEQAWHEAARRDLDYDGELVYGFTDFDSEMYWCAYALRWFVREWVKQNG</sequence>
<reference evidence="1" key="1">
    <citation type="journal article" date="2015" name="Nature">
        <title>Complex archaea that bridge the gap between prokaryotes and eukaryotes.</title>
        <authorList>
            <person name="Spang A."/>
            <person name="Saw J.H."/>
            <person name="Jorgensen S.L."/>
            <person name="Zaremba-Niedzwiedzka K."/>
            <person name="Martijn J."/>
            <person name="Lind A.E."/>
            <person name="van Eijk R."/>
            <person name="Schleper C."/>
            <person name="Guy L."/>
            <person name="Ettema T.J."/>
        </authorList>
    </citation>
    <scope>NUCLEOTIDE SEQUENCE</scope>
</reference>
<proteinExistence type="predicted"/>
<protein>
    <submittedName>
        <fullName evidence="1">Uncharacterized protein</fullName>
    </submittedName>
</protein>
<evidence type="ECO:0000313" key="1">
    <source>
        <dbReference type="EMBL" id="KKL78020.1"/>
    </source>
</evidence>
<organism evidence="1">
    <name type="scientific">marine sediment metagenome</name>
    <dbReference type="NCBI Taxonomy" id="412755"/>
    <lineage>
        <taxon>unclassified sequences</taxon>
        <taxon>metagenomes</taxon>
        <taxon>ecological metagenomes</taxon>
    </lineage>
</organism>